<name>A0A2G8S225_9APHY</name>
<dbReference type="Proteomes" id="UP000230002">
    <property type="component" value="Unassembled WGS sequence"/>
</dbReference>
<reference evidence="2 3" key="1">
    <citation type="journal article" date="2015" name="Sci. Rep.">
        <title>Chromosome-level genome map provides insights into diverse defense mechanisms in the medicinal fungus Ganoderma sinense.</title>
        <authorList>
            <person name="Zhu Y."/>
            <person name="Xu J."/>
            <person name="Sun C."/>
            <person name="Zhou S."/>
            <person name="Xu H."/>
            <person name="Nelson D.R."/>
            <person name="Qian J."/>
            <person name="Song J."/>
            <person name="Luo H."/>
            <person name="Xiang L."/>
            <person name="Li Y."/>
            <person name="Xu Z."/>
            <person name="Ji A."/>
            <person name="Wang L."/>
            <person name="Lu S."/>
            <person name="Hayward A."/>
            <person name="Sun W."/>
            <person name="Li X."/>
            <person name="Schwartz D.C."/>
            <person name="Wang Y."/>
            <person name="Chen S."/>
        </authorList>
    </citation>
    <scope>NUCLEOTIDE SEQUENCE [LARGE SCALE GENOMIC DNA]</scope>
    <source>
        <strain evidence="2 3">ZZ0214-1</strain>
    </source>
</reference>
<feature type="region of interest" description="Disordered" evidence="1">
    <location>
        <begin position="1"/>
        <end position="24"/>
    </location>
</feature>
<evidence type="ECO:0000313" key="3">
    <source>
        <dbReference type="Proteomes" id="UP000230002"/>
    </source>
</evidence>
<evidence type="ECO:0000313" key="2">
    <source>
        <dbReference type="EMBL" id="PIL27815.1"/>
    </source>
</evidence>
<organism evidence="2 3">
    <name type="scientific">Ganoderma sinense ZZ0214-1</name>
    <dbReference type="NCBI Taxonomy" id="1077348"/>
    <lineage>
        <taxon>Eukaryota</taxon>
        <taxon>Fungi</taxon>
        <taxon>Dikarya</taxon>
        <taxon>Basidiomycota</taxon>
        <taxon>Agaricomycotina</taxon>
        <taxon>Agaricomycetes</taxon>
        <taxon>Polyporales</taxon>
        <taxon>Polyporaceae</taxon>
        <taxon>Ganoderma</taxon>
    </lineage>
</organism>
<protein>
    <submittedName>
        <fullName evidence="2">Uncharacterized protein</fullName>
    </submittedName>
</protein>
<dbReference type="EMBL" id="AYKW01000034">
    <property type="protein sequence ID" value="PIL27815.1"/>
    <property type="molecule type" value="Genomic_DNA"/>
</dbReference>
<evidence type="ECO:0000256" key="1">
    <source>
        <dbReference type="SAM" id="MobiDB-lite"/>
    </source>
</evidence>
<feature type="compositionally biased region" description="Polar residues" evidence="1">
    <location>
        <begin position="1"/>
        <end position="11"/>
    </location>
</feature>
<proteinExistence type="predicted"/>
<accession>A0A2G8S225</accession>
<sequence length="86" mass="9309">MLDPNNLSSGRDSPDPSVSADATQVEELTAAQEEQSRTLLCKQTLFHSCARRGVNVGPQLLSLNGVKLGKIRRSNAQSVMMLLKAQ</sequence>
<comment type="caution">
    <text evidence="2">The sequence shown here is derived from an EMBL/GenBank/DDBJ whole genome shotgun (WGS) entry which is preliminary data.</text>
</comment>
<keyword evidence="3" id="KW-1185">Reference proteome</keyword>
<dbReference type="AlphaFoldDB" id="A0A2G8S225"/>
<gene>
    <name evidence="2" type="ORF">GSI_10969</name>
</gene>